<evidence type="ECO:0000313" key="1">
    <source>
        <dbReference type="EMBL" id="KKM74988.1"/>
    </source>
</evidence>
<sequence length="953" mass="109301">LLSGKLPARFEIQHLEDMFGSELAKTILGKRPGGAKAWENILDAMNLPRAVLASWDLSAPLRQGATLFWGQPRESLPAFKPMLQAFLSEDTTRIIDDNTRTGKFAELREQAGLFHAELFGVAPQLTAREENFMSRFAQKVPMVRRSERAFATYLNKLRADVFDSYAQQWEGTGKTLKDYKALASAINILSGRGPLGALSKSAPILSAIFFSPRYQASRISLPIEFFRTNSAVRKIMARNILAFVSANLTILSLMALAGVDIEDDPRSADFGKGKIGNNRLDFWAGFQQYSRAIAQIITGMRQSTITGTLTEVERDELIINFVRGKFSPVFGLVSDIIKNETFEGDEFKAEPEFVKEQFFNRLVPIFIQDIVEAVEESGIAGALISLPGLFGVGIQTYGASYWDEFIDKLGLPESTDTLPYSANVEDIFTTKDFYAAIQPRVQGLTVEDLTPNFGFPELVKSAVEAKNTKVEWQDRPNTSLVKINNDITEGDTFEHFFLQWQELQKLTDEEEIAEFKGDHPQYFQGNFTRRELALIREYHTLNPEAQKAFIELHPELGTKPRIEWLKDNPNENALLALWGQAPVRSIEAYNRMQVLIEELDIPDAAIPEFTLPPRESVDNYFSYLDAGEEFSFNSWEVQLIVAEDDALRVWLGRQPIETPTASLEIKISNRELTEEYDALETDEDRDAFRLANQDWVDDQRRVEAIENGGSEQNITDWVDRGNVVDQFESGSSEAKVWLLDNPKVHKWALEQELLTDDGSDWNENVLRINVKWRKDDDAYKDLTSDELRAQYLIDNPEYHRQRRFRDAYSIDFPEEHLETYVNWYTDTSLDKPDNWPTNLSWYEDDWFLIENPEFYRAMLDKGVFTERKDFRKVPSRRVFALYSIYLNLPSGTLRLDYRRKHGDLDDWLVLSKGYKPATGQISDEEELSRWERLAKDIKELMARPVGPKESVFK</sequence>
<proteinExistence type="predicted"/>
<comment type="caution">
    <text evidence="1">The sequence shown here is derived from an EMBL/GenBank/DDBJ whole genome shotgun (WGS) entry which is preliminary data.</text>
</comment>
<organism evidence="1">
    <name type="scientific">marine sediment metagenome</name>
    <dbReference type="NCBI Taxonomy" id="412755"/>
    <lineage>
        <taxon>unclassified sequences</taxon>
        <taxon>metagenomes</taxon>
        <taxon>ecological metagenomes</taxon>
    </lineage>
</organism>
<protein>
    <recommendedName>
        <fullName evidence="2">Large polyvalent protein associated domain-containing protein</fullName>
    </recommendedName>
</protein>
<evidence type="ECO:0008006" key="2">
    <source>
        <dbReference type="Google" id="ProtNLM"/>
    </source>
</evidence>
<feature type="non-terminal residue" evidence="1">
    <location>
        <position position="1"/>
    </location>
</feature>
<dbReference type="AlphaFoldDB" id="A0A0F9JZ19"/>
<name>A0A0F9JZ19_9ZZZZ</name>
<dbReference type="EMBL" id="LAZR01009051">
    <property type="protein sequence ID" value="KKM74988.1"/>
    <property type="molecule type" value="Genomic_DNA"/>
</dbReference>
<gene>
    <name evidence="1" type="ORF">LCGC14_1394740</name>
</gene>
<accession>A0A0F9JZ19</accession>
<reference evidence="1" key="1">
    <citation type="journal article" date="2015" name="Nature">
        <title>Complex archaea that bridge the gap between prokaryotes and eukaryotes.</title>
        <authorList>
            <person name="Spang A."/>
            <person name="Saw J.H."/>
            <person name="Jorgensen S.L."/>
            <person name="Zaremba-Niedzwiedzka K."/>
            <person name="Martijn J."/>
            <person name="Lind A.E."/>
            <person name="van Eijk R."/>
            <person name="Schleper C."/>
            <person name="Guy L."/>
            <person name="Ettema T.J."/>
        </authorList>
    </citation>
    <scope>NUCLEOTIDE SEQUENCE</scope>
</reference>